<gene>
    <name evidence="2" type="ORF">bsdE14_05920</name>
</gene>
<dbReference type="Proteomes" id="UP001208567">
    <property type="component" value="Unassembled WGS sequence"/>
</dbReference>
<proteinExistence type="predicted"/>
<dbReference type="Gene3D" id="3.60.110.10">
    <property type="entry name" value="Carbon-nitrogen hydrolase"/>
    <property type="match status" value="1"/>
</dbReference>
<dbReference type="RefSeq" id="WP_264848468.1">
    <property type="nucleotide sequence ID" value="NZ_BRXR01000001.1"/>
</dbReference>
<comment type="caution">
    <text evidence="2">The sequence shown here is derived from an EMBL/GenBank/DDBJ whole genome shotgun (WGS) entry which is preliminary data.</text>
</comment>
<reference evidence="2 3" key="1">
    <citation type="journal article" date="2024" name="Int. J. Syst. Evol. Microbiol.">
        <title>Clostridium omnivorum sp. nov., isolated from anoxic soil under the treatment of reductive soil disinfestation.</title>
        <authorList>
            <person name="Ueki A."/>
            <person name="Tonouchi A."/>
            <person name="Kaku N."/>
            <person name="Honma S."/>
            <person name="Ueki K."/>
        </authorList>
    </citation>
    <scope>NUCLEOTIDE SEQUENCE [LARGE SCALE GENOMIC DNA]</scope>
    <source>
        <strain evidence="2 3">E14</strain>
    </source>
</reference>
<organism evidence="2 3">
    <name type="scientific">Clostridium omnivorum</name>
    <dbReference type="NCBI Taxonomy" id="1604902"/>
    <lineage>
        <taxon>Bacteria</taxon>
        <taxon>Bacillati</taxon>
        <taxon>Bacillota</taxon>
        <taxon>Clostridia</taxon>
        <taxon>Eubacteriales</taxon>
        <taxon>Clostridiaceae</taxon>
        <taxon>Clostridium</taxon>
    </lineage>
</organism>
<name>A0ABQ5N1V2_9CLOT</name>
<evidence type="ECO:0000313" key="2">
    <source>
        <dbReference type="EMBL" id="GLC29182.1"/>
    </source>
</evidence>
<evidence type="ECO:0000313" key="3">
    <source>
        <dbReference type="Proteomes" id="UP001208567"/>
    </source>
</evidence>
<accession>A0ABQ5N1V2</accession>
<dbReference type="SUPFAM" id="SSF56317">
    <property type="entry name" value="Carbon-nitrogen hydrolase"/>
    <property type="match status" value="1"/>
</dbReference>
<dbReference type="InterPro" id="IPR036526">
    <property type="entry name" value="C-N_Hydrolase_sf"/>
</dbReference>
<dbReference type="PROSITE" id="PS50263">
    <property type="entry name" value="CN_HYDROLASE"/>
    <property type="match status" value="1"/>
</dbReference>
<sequence length="215" mass="24337">MKILIGQPLHEDKIEQLENEIKSNKDIDFVFFPEGYLANEKALVSAREIAKKYKVAIATSYKRDNKNRALIINNLGEIVLERAKTLPDENIKLYGPTSINIDGCEIGYLLCMEILKGRRDLEIVKEHMDFIVHPIGVGMFSDEQFELWISEAQNIAKAYNTMVIGTSHADGSYRNCGVSLPIAYCIDSNGEAIYISKSDTRTRIVNLTSKEFEIK</sequence>
<dbReference type="EMBL" id="BRXR01000001">
    <property type="protein sequence ID" value="GLC29182.1"/>
    <property type="molecule type" value="Genomic_DNA"/>
</dbReference>
<dbReference type="InterPro" id="IPR003010">
    <property type="entry name" value="C-N_Hydrolase"/>
</dbReference>
<evidence type="ECO:0000259" key="1">
    <source>
        <dbReference type="PROSITE" id="PS50263"/>
    </source>
</evidence>
<feature type="domain" description="CN hydrolase" evidence="1">
    <location>
        <begin position="1"/>
        <end position="215"/>
    </location>
</feature>
<protein>
    <recommendedName>
        <fullName evidence="1">CN hydrolase domain-containing protein</fullName>
    </recommendedName>
</protein>
<keyword evidence="3" id="KW-1185">Reference proteome</keyword>